<evidence type="ECO:0000256" key="6">
    <source>
        <dbReference type="ARBA" id="ARBA00022989"/>
    </source>
</evidence>
<dbReference type="Pfam" id="PF04290">
    <property type="entry name" value="DctQ"/>
    <property type="match status" value="1"/>
</dbReference>
<evidence type="ECO:0000256" key="7">
    <source>
        <dbReference type="ARBA" id="ARBA00023136"/>
    </source>
</evidence>
<comment type="subcellular location">
    <subcellularLocation>
        <location evidence="1 9">Cell inner membrane</location>
        <topology evidence="1 9">Multi-pass membrane protein</topology>
    </subcellularLocation>
</comment>
<reference evidence="11 12" key="1">
    <citation type="submission" date="2020-05" db="EMBL/GenBank/DDBJ databases">
        <authorList>
            <person name="Niu N."/>
        </authorList>
    </citation>
    <scope>NUCLEOTIDE SEQUENCE [LARGE SCALE GENOMIC DNA]</scope>
    <source>
        <strain evidence="11 12">LMG10982</strain>
    </source>
</reference>
<comment type="caution">
    <text evidence="11">The sequence shown here is derived from an EMBL/GenBank/DDBJ whole genome shotgun (WGS) entry which is preliminary data.</text>
</comment>
<dbReference type="GO" id="GO:0022857">
    <property type="term" value="F:transmembrane transporter activity"/>
    <property type="evidence" value="ECO:0007669"/>
    <property type="project" value="UniProtKB-UniRule"/>
</dbReference>
<evidence type="ECO:0000259" key="10">
    <source>
        <dbReference type="Pfam" id="PF04290"/>
    </source>
</evidence>
<comment type="subunit">
    <text evidence="9">The complex comprises the extracytoplasmic solute receptor protein and the two transmembrane proteins.</text>
</comment>
<proteinExistence type="inferred from homology"/>
<dbReference type="GO" id="GO:0005886">
    <property type="term" value="C:plasma membrane"/>
    <property type="evidence" value="ECO:0007669"/>
    <property type="project" value="UniProtKB-SubCell"/>
</dbReference>
<dbReference type="PANTHER" id="PTHR35011">
    <property type="entry name" value="2,3-DIKETO-L-GULONATE TRAP TRANSPORTER SMALL PERMEASE PROTEIN YIAM"/>
    <property type="match status" value="1"/>
</dbReference>
<keyword evidence="7 9" id="KW-0472">Membrane</keyword>
<gene>
    <name evidence="11" type="ORF">HKX40_00305</name>
</gene>
<feature type="transmembrane region" description="Helical" evidence="9">
    <location>
        <begin position="7"/>
        <end position="29"/>
    </location>
</feature>
<keyword evidence="3" id="KW-1003">Cell membrane</keyword>
<evidence type="ECO:0000256" key="1">
    <source>
        <dbReference type="ARBA" id="ARBA00004429"/>
    </source>
</evidence>
<dbReference type="EMBL" id="JABGBO010000001">
    <property type="protein sequence ID" value="NOL48581.1"/>
    <property type="molecule type" value="Genomic_DNA"/>
</dbReference>
<dbReference type="GO" id="GO:0015740">
    <property type="term" value="P:C4-dicarboxylate transport"/>
    <property type="evidence" value="ECO:0007669"/>
    <property type="project" value="TreeGrafter"/>
</dbReference>
<comment type="similarity">
    <text evidence="8 9">Belongs to the TRAP transporter small permease family.</text>
</comment>
<evidence type="ECO:0000313" key="12">
    <source>
        <dbReference type="Proteomes" id="UP000541421"/>
    </source>
</evidence>
<evidence type="ECO:0000256" key="4">
    <source>
        <dbReference type="ARBA" id="ARBA00022519"/>
    </source>
</evidence>
<dbReference type="InterPro" id="IPR055348">
    <property type="entry name" value="DctQ"/>
</dbReference>
<dbReference type="Proteomes" id="UP000541421">
    <property type="component" value="Unassembled WGS sequence"/>
</dbReference>
<keyword evidence="5 9" id="KW-0812">Transmembrane</keyword>
<evidence type="ECO:0000256" key="5">
    <source>
        <dbReference type="ARBA" id="ARBA00022692"/>
    </source>
</evidence>
<feature type="domain" description="Tripartite ATP-independent periplasmic transporters DctQ component" evidence="10">
    <location>
        <begin position="23"/>
        <end position="153"/>
    </location>
</feature>
<feature type="transmembrane region" description="Helical" evidence="9">
    <location>
        <begin position="87"/>
        <end position="108"/>
    </location>
</feature>
<organism evidence="11 12">
    <name type="scientific">Pelistega europaea</name>
    <dbReference type="NCBI Taxonomy" id="106147"/>
    <lineage>
        <taxon>Bacteria</taxon>
        <taxon>Pseudomonadati</taxon>
        <taxon>Pseudomonadota</taxon>
        <taxon>Betaproteobacteria</taxon>
        <taxon>Burkholderiales</taxon>
        <taxon>Alcaligenaceae</taxon>
        <taxon>Pelistega</taxon>
    </lineage>
</organism>
<protein>
    <recommendedName>
        <fullName evidence="9">TRAP transporter small permease protein</fullName>
    </recommendedName>
</protein>
<feature type="transmembrane region" description="Helical" evidence="9">
    <location>
        <begin position="49"/>
        <end position="66"/>
    </location>
</feature>
<evidence type="ECO:0000256" key="8">
    <source>
        <dbReference type="ARBA" id="ARBA00038436"/>
    </source>
</evidence>
<keyword evidence="2 9" id="KW-0813">Transport</keyword>
<keyword evidence="4 9" id="KW-0997">Cell inner membrane</keyword>
<dbReference type="InterPro" id="IPR007387">
    <property type="entry name" value="TRAP_DctQ"/>
</dbReference>
<dbReference type="PANTHER" id="PTHR35011:SF10">
    <property type="entry name" value="TRAP TRANSPORTER SMALL PERMEASE PROTEIN"/>
    <property type="match status" value="1"/>
</dbReference>
<dbReference type="RefSeq" id="WP_171587572.1">
    <property type="nucleotide sequence ID" value="NZ_JABGBO010000001.1"/>
</dbReference>
<evidence type="ECO:0000256" key="9">
    <source>
        <dbReference type="RuleBase" id="RU369079"/>
    </source>
</evidence>
<keyword evidence="12" id="KW-1185">Reference proteome</keyword>
<feature type="transmembrane region" description="Helical" evidence="9">
    <location>
        <begin position="134"/>
        <end position="152"/>
    </location>
</feature>
<sequence length="157" mass="17865">MRKFLSMVANCLSIFSAFSVLLMMFHILIDVLGKYFFKMPVPSTAEIVANYYMISTVFFSLAYVEIKKSHIAVDLLYDRVANSIKNLFDLLAIFMTVLFYLGLGWFSYESAMRSFDMNETIDGIWSVTVWPAKFMLPIGLIVAAFIAISNVMNKSEA</sequence>
<evidence type="ECO:0000256" key="3">
    <source>
        <dbReference type="ARBA" id="ARBA00022475"/>
    </source>
</evidence>
<comment type="function">
    <text evidence="9">Part of the tripartite ATP-independent periplasmic (TRAP) transport system.</text>
</comment>
<accession>A0A7Y4LA41</accession>
<evidence type="ECO:0000256" key="2">
    <source>
        <dbReference type="ARBA" id="ARBA00022448"/>
    </source>
</evidence>
<keyword evidence="6 9" id="KW-1133">Transmembrane helix</keyword>
<name>A0A7Y4LA41_9BURK</name>
<dbReference type="AlphaFoldDB" id="A0A7Y4LA41"/>
<evidence type="ECO:0000313" key="11">
    <source>
        <dbReference type="EMBL" id="NOL48581.1"/>
    </source>
</evidence>